<keyword evidence="4" id="KW-0067">ATP-binding</keyword>
<dbReference type="GO" id="GO:0005737">
    <property type="term" value="C:cytoplasm"/>
    <property type="evidence" value="ECO:0007669"/>
    <property type="project" value="TreeGrafter"/>
</dbReference>
<dbReference type="EMBL" id="JQBW01000006">
    <property type="protein sequence ID" value="KRN59188.1"/>
    <property type="molecule type" value="Genomic_DNA"/>
</dbReference>
<sequence length="295" mass="32821">MIVDNYKDLIESVKNNSCINTSCDRVGLVRQVLLNLNRPDQFYRIIHVVGTHGKRDFVKVLDRLMEQSGLKIACLIGGLSSDPRSQIKINGQSISEEDYIHNFLQIYCHLPLDMTENELTQAEWTFLIGLNYFAEKNVDWLILPAVMGGIGDTSNAIGAPDLVVVTSCCMDHWRKLGSTIHQVAQAKAGVVKPGTKAVIVGPGIQGEFHEEIAAIVRSKGVRVIESKQFVTLSLNKEGSLPAFLQVRTPQQHFNLTLPGKLSKRKLRNLYLILTTVNWLKENGLTVKTSCKALVD</sequence>
<evidence type="ECO:0000256" key="3">
    <source>
        <dbReference type="ARBA" id="ARBA00022741"/>
    </source>
</evidence>
<dbReference type="PATRIC" id="fig|396268.3.peg.227"/>
<evidence type="ECO:0000256" key="2">
    <source>
        <dbReference type="ARBA" id="ARBA00022598"/>
    </source>
</evidence>
<accession>A0A0R2IB70</accession>
<organism evidence="5 6">
    <name type="scientific">Limosilactobacillus secaliphilus</name>
    <dbReference type="NCBI Taxonomy" id="396268"/>
    <lineage>
        <taxon>Bacteria</taxon>
        <taxon>Bacillati</taxon>
        <taxon>Bacillota</taxon>
        <taxon>Bacilli</taxon>
        <taxon>Lactobacillales</taxon>
        <taxon>Lactobacillaceae</taxon>
        <taxon>Limosilactobacillus</taxon>
    </lineage>
</organism>
<name>A0A0R2IB70_9LACO</name>
<keyword evidence="3" id="KW-0547">Nucleotide-binding</keyword>
<comment type="similarity">
    <text evidence="1">Belongs to the folylpolyglutamate synthase family.</text>
</comment>
<keyword evidence="6" id="KW-1185">Reference proteome</keyword>
<dbReference type="SUPFAM" id="SSF53623">
    <property type="entry name" value="MurD-like peptide ligases, catalytic domain"/>
    <property type="match status" value="1"/>
</dbReference>
<comment type="caution">
    <text evidence="5">The sequence shown here is derived from an EMBL/GenBank/DDBJ whole genome shotgun (WGS) entry which is preliminary data.</text>
</comment>
<keyword evidence="2" id="KW-0436">Ligase</keyword>
<dbReference type="AlphaFoldDB" id="A0A0R2IB70"/>
<dbReference type="InterPro" id="IPR001645">
    <property type="entry name" value="Folylpolyglutamate_synth"/>
</dbReference>
<evidence type="ECO:0000313" key="6">
    <source>
        <dbReference type="Proteomes" id="UP000050934"/>
    </source>
</evidence>
<gene>
    <name evidence="5" type="ORF">IV45_GL000226</name>
</gene>
<dbReference type="GO" id="GO:0008841">
    <property type="term" value="F:dihydrofolate synthase activity"/>
    <property type="evidence" value="ECO:0007669"/>
    <property type="project" value="TreeGrafter"/>
</dbReference>
<dbReference type="InterPro" id="IPR036565">
    <property type="entry name" value="Mur-like_cat_sf"/>
</dbReference>
<dbReference type="Gene3D" id="3.40.1190.10">
    <property type="entry name" value="Mur-like, catalytic domain"/>
    <property type="match status" value="1"/>
</dbReference>
<dbReference type="STRING" id="396268.IV45_GL000226"/>
<evidence type="ECO:0000256" key="4">
    <source>
        <dbReference type="ARBA" id="ARBA00022840"/>
    </source>
</evidence>
<reference evidence="5 6" key="1">
    <citation type="journal article" date="2015" name="Genome Announc.">
        <title>Expanding the biotechnology potential of lactobacilli through comparative genomics of 213 strains and associated genera.</title>
        <authorList>
            <person name="Sun Z."/>
            <person name="Harris H.M."/>
            <person name="McCann A."/>
            <person name="Guo C."/>
            <person name="Argimon S."/>
            <person name="Zhang W."/>
            <person name="Yang X."/>
            <person name="Jeffery I.B."/>
            <person name="Cooney J.C."/>
            <person name="Kagawa T.F."/>
            <person name="Liu W."/>
            <person name="Song Y."/>
            <person name="Salvetti E."/>
            <person name="Wrobel A."/>
            <person name="Rasinkangas P."/>
            <person name="Parkhill J."/>
            <person name="Rea M.C."/>
            <person name="O'Sullivan O."/>
            <person name="Ritari J."/>
            <person name="Douillard F.P."/>
            <person name="Paul Ross R."/>
            <person name="Yang R."/>
            <person name="Briner A.E."/>
            <person name="Felis G.E."/>
            <person name="de Vos W.M."/>
            <person name="Barrangou R."/>
            <person name="Klaenhammer T.R."/>
            <person name="Caufield P.W."/>
            <person name="Cui Y."/>
            <person name="Zhang H."/>
            <person name="O'Toole P.W."/>
        </authorList>
    </citation>
    <scope>NUCLEOTIDE SEQUENCE [LARGE SCALE GENOMIC DNA]</scope>
    <source>
        <strain evidence="5 6">DSM 17896</strain>
    </source>
</reference>
<evidence type="ECO:0000256" key="1">
    <source>
        <dbReference type="ARBA" id="ARBA00008276"/>
    </source>
</evidence>
<dbReference type="GO" id="GO:0004326">
    <property type="term" value="F:tetrahydrofolylpolyglutamate synthase activity"/>
    <property type="evidence" value="ECO:0007669"/>
    <property type="project" value="InterPro"/>
</dbReference>
<dbReference type="PANTHER" id="PTHR11136">
    <property type="entry name" value="FOLYLPOLYGLUTAMATE SYNTHASE-RELATED"/>
    <property type="match status" value="1"/>
</dbReference>
<proteinExistence type="inferred from homology"/>
<dbReference type="GO" id="GO:0005524">
    <property type="term" value="F:ATP binding"/>
    <property type="evidence" value="ECO:0007669"/>
    <property type="project" value="UniProtKB-KW"/>
</dbReference>
<protein>
    <submittedName>
        <fullName evidence="5">Tetrahydrofolate synthase</fullName>
    </submittedName>
</protein>
<dbReference type="PANTHER" id="PTHR11136:SF0">
    <property type="entry name" value="DIHYDROFOLATE SYNTHETASE-RELATED"/>
    <property type="match status" value="1"/>
</dbReference>
<evidence type="ECO:0000313" key="5">
    <source>
        <dbReference type="EMBL" id="KRN59188.1"/>
    </source>
</evidence>
<dbReference type="Proteomes" id="UP000050934">
    <property type="component" value="Unassembled WGS sequence"/>
</dbReference>